<organism evidence="2 3">
    <name type="scientific">Austwickia chelonae NBRC 105200</name>
    <dbReference type="NCBI Taxonomy" id="1184607"/>
    <lineage>
        <taxon>Bacteria</taxon>
        <taxon>Bacillati</taxon>
        <taxon>Actinomycetota</taxon>
        <taxon>Actinomycetes</taxon>
        <taxon>Micrococcales</taxon>
        <taxon>Dermatophilaceae</taxon>
        <taxon>Austwickia</taxon>
    </lineage>
</organism>
<keyword evidence="1" id="KW-0067">ATP-binding</keyword>
<dbReference type="PANTHER" id="PTHR30292:SF0">
    <property type="entry name" value="5-OXOPROLINASE SUBUNIT A"/>
    <property type="match status" value="1"/>
</dbReference>
<dbReference type="GO" id="GO:0005524">
    <property type="term" value="F:ATP binding"/>
    <property type="evidence" value="ECO:0007669"/>
    <property type="project" value="UniProtKB-UniRule"/>
</dbReference>
<dbReference type="InterPro" id="IPR005501">
    <property type="entry name" value="LamB/YcsF/PxpA-like"/>
</dbReference>
<dbReference type="NCBIfam" id="NF003816">
    <property type="entry name" value="PRK05406.1-5"/>
    <property type="match status" value="1"/>
</dbReference>
<dbReference type="Gene3D" id="3.20.20.370">
    <property type="entry name" value="Glycoside hydrolase/deacetylase"/>
    <property type="match status" value="1"/>
</dbReference>
<dbReference type="OrthoDB" id="9773478at2"/>
<dbReference type="Pfam" id="PF03746">
    <property type="entry name" value="LamB_YcsF"/>
    <property type="match status" value="1"/>
</dbReference>
<dbReference type="eggNOG" id="COG1540">
    <property type="taxonomic scope" value="Bacteria"/>
</dbReference>
<comment type="function">
    <text evidence="1">Catalyzes the cleavage of 5-oxoproline to form L-glutamate coupled to the hydrolysis of ATP to ADP and inorganic phosphate.</text>
</comment>
<dbReference type="STRING" id="100225.SAMN05421595_0096"/>
<evidence type="ECO:0000313" key="2">
    <source>
        <dbReference type="EMBL" id="GAB78885.1"/>
    </source>
</evidence>
<accession>K6VU64</accession>
<dbReference type="SUPFAM" id="SSF88713">
    <property type="entry name" value="Glycoside hydrolase/deacetylase"/>
    <property type="match status" value="1"/>
</dbReference>
<dbReference type="NCBIfam" id="NF003814">
    <property type="entry name" value="PRK05406.1-3"/>
    <property type="match status" value="1"/>
</dbReference>
<dbReference type="EC" id="3.5.2.9" evidence="1"/>
<proteinExistence type="inferred from homology"/>
<keyword evidence="1" id="KW-0547">Nucleotide-binding</keyword>
<dbReference type="CDD" id="cd10787">
    <property type="entry name" value="LamB_YcsF_like"/>
    <property type="match status" value="1"/>
</dbReference>
<dbReference type="AlphaFoldDB" id="K6VU64"/>
<comment type="subunit">
    <text evidence="1">Forms a complex composed of PxpA, PxpB and PxpC.</text>
</comment>
<comment type="catalytic activity">
    <reaction evidence="1">
        <text>5-oxo-L-proline + ATP + 2 H2O = L-glutamate + ADP + phosphate + H(+)</text>
        <dbReference type="Rhea" id="RHEA:10348"/>
        <dbReference type="ChEBI" id="CHEBI:15377"/>
        <dbReference type="ChEBI" id="CHEBI:15378"/>
        <dbReference type="ChEBI" id="CHEBI:29985"/>
        <dbReference type="ChEBI" id="CHEBI:30616"/>
        <dbReference type="ChEBI" id="CHEBI:43474"/>
        <dbReference type="ChEBI" id="CHEBI:58402"/>
        <dbReference type="ChEBI" id="CHEBI:456216"/>
        <dbReference type="EC" id="3.5.2.9"/>
    </reaction>
</comment>
<evidence type="ECO:0000313" key="3">
    <source>
        <dbReference type="Proteomes" id="UP000008495"/>
    </source>
</evidence>
<sequence length="258" mass="26594">MRVDINADVGESFSRWDLGDDAELAPVLSSVNIACGFHAGDPLVMTRTVRLAVEHGLAVGAHVSYRDLAGFGRRFVDVDPAELAAEVRYQIGALQAVAATEGATVTYCKPHGALYNTIGHHPGQARAVVEALCGLADTGSVLTLLGLPGSLASELAERAGLPTAVEAFCDRAYTPEGTLVPRKDPGAVLHDPVVVAARTVRLVTDGVVDAIDGTPVPLRPDSLCVHGDSPGAVDMARAVRAALDNAGVQVASFTGSAA</sequence>
<dbReference type="InterPro" id="IPR011330">
    <property type="entry name" value="Glyco_hydro/deAcase_b/a-brl"/>
</dbReference>
<dbReference type="Proteomes" id="UP000008495">
    <property type="component" value="Unassembled WGS sequence"/>
</dbReference>
<gene>
    <name evidence="1" type="primary">pxpA</name>
    <name evidence="2" type="ORF">AUCHE_17_00970</name>
</gene>
<keyword evidence="1" id="KW-0378">Hydrolase</keyword>
<name>K6VU64_9MICO</name>
<protein>
    <recommendedName>
        <fullName evidence="1">5-oxoprolinase subunit A</fullName>
        <shortName evidence="1">5-OPase subunit A</shortName>
        <ecNumber evidence="1">3.5.2.9</ecNumber>
    </recommendedName>
    <alternativeName>
        <fullName evidence="1">5-oxoprolinase (ATP-hydrolyzing) subunit A</fullName>
    </alternativeName>
</protein>
<keyword evidence="3" id="KW-1185">Reference proteome</keyword>
<comment type="similarity">
    <text evidence="1">Belongs to the LamB/PxpA family.</text>
</comment>
<evidence type="ECO:0000256" key="1">
    <source>
        <dbReference type="HAMAP-Rule" id="MF_00691"/>
    </source>
</evidence>
<dbReference type="GO" id="GO:0017168">
    <property type="term" value="F:5-oxoprolinase (ATP-hydrolyzing) activity"/>
    <property type="evidence" value="ECO:0007669"/>
    <property type="project" value="UniProtKB-UniRule"/>
</dbReference>
<dbReference type="PANTHER" id="PTHR30292">
    <property type="entry name" value="UNCHARACTERIZED PROTEIN YBGL-RELATED"/>
    <property type="match status" value="1"/>
</dbReference>
<dbReference type="GO" id="GO:0005975">
    <property type="term" value="P:carbohydrate metabolic process"/>
    <property type="evidence" value="ECO:0007669"/>
    <property type="project" value="InterPro"/>
</dbReference>
<reference evidence="2 3" key="1">
    <citation type="submission" date="2012-08" db="EMBL/GenBank/DDBJ databases">
        <title>Whole genome shotgun sequence of Austwickia chelonae NBRC 105200.</title>
        <authorList>
            <person name="Yoshida I."/>
            <person name="Hosoyama A."/>
            <person name="Tsuchikane K."/>
            <person name="Katsumata H."/>
            <person name="Ando Y."/>
            <person name="Ohji S."/>
            <person name="Hamada M."/>
            <person name="Tamura T."/>
            <person name="Yamazoe A."/>
            <person name="Yamazaki S."/>
            <person name="Fujita N."/>
        </authorList>
    </citation>
    <scope>NUCLEOTIDE SEQUENCE [LARGE SCALE GENOMIC DNA]</scope>
    <source>
        <strain evidence="2 3">NBRC 105200</strain>
    </source>
</reference>
<comment type="caution">
    <text evidence="2">The sequence shown here is derived from an EMBL/GenBank/DDBJ whole genome shotgun (WGS) entry which is preliminary data.</text>
</comment>
<dbReference type="HAMAP" id="MF_00691">
    <property type="entry name" value="PxpA"/>
    <property type="match status" value="1"/>
</dbReference>
<dbReference type="EMBL" id="BAGZ01000017">
    <property type="protein sequence ID" value="GAB78885.1"/>
    <property type="molecule type" value="Genomic_DNA"/>
</dbReference>